<dbReference type="InterPro" id="IPR010734">
    <property type="entry name" value="Copine_C"/>
</dbReference>
<comment type="caution">
    <text evidence="3">The sequence shown here is derived from an EMBL/GenBank/DDBJ whole genome shotgun (WGS) entry which is preliminary data.</text>
</comment>
<feature type="compositionally biased region" description="Polar residues" evidence="1">
    <location>
        <begin position="40"/>
        <end position="49"/>
    </location>
</feature>
<name>A0AAE0YSG9_9GAST</name>
<sequence>MISKQKARNNGSCGKISYLSERPTNSMAQHGYGGNPPYPQSQGQAPYQSQGGGDGRVTRPGTDQFKTRVEIRIECKNLLNKDVLSKSDPCACLYMMRAGRWEEDFFGKSDPYLEIMRATQDGSWQVVHRTEVSWPCVNPSKKAKKKNYSSSGTVILSSIRSYFILLMLTDGVLSDMSNTRAAIVAASKLPMSLIIVGVGQADFDDMEILDGDNGVLRAPSGEPAHRDIVQFVPFRDFKRASTVELARHVLAEVPKQVTGYFKMRGLQPSKRPTP</sequence>
<dbReference type="AlphaFoldDB" id="A0AAE0YSG9"/>
<dbReference type="Pfam" id="PF07002">
    <property type="entry name" value="Copine"/>
    <property type="match status" value="1"/>
</dbReference>
<dbReference type="Proteomes" id="UP001283361">
    <property type="component" value="Unassembled WGS sequence"/>
</dbReference>
<evidence type="ECO:0000256" key="1">
    <source>
        <dbReference type="SAM" id="MobiDB-lite"/>
    </source>
</evidence>
<dbReference type="GO" id="GO:0005544">
    <property type="term" value="F:calcium-dependent phospholipid binding"/>
    <property type="evidence" value="ECO:0007669"/>
    <property type="project" value="InterPro"/>
</dbReference>
<dbReference type="GO" id="GO:0071277">
    <property type="term" value="P:cellular response to calcium ion"/>
    <property type="evidence" value="ECO:0007669"/>
    <property type="project" value="TreeGrafter"/>
</dbReference>
<feature type="region of interest" description="Disordered" evidence="1">
    <location>
        <begin position="24"/>
        <end position="63"/>
    </location>
</feature>
<accession>A0AAE0YSG9</accession>
<gene>
    <name evidence="3" type="ORF">RRG08_035292</name>
</gene>
<evidence type="ECO:0000313" key="3">
    <source>
        <dbReference type="EMBL" id="KAK3756230.1"/>
    </source>
</evidence>
<evidence type="ECO:0000259" key="2">
    <source>
        <dbReference type="Pfam" id="PF07002"/>
    </source>
</evidence>
<dbReference type="GO" id="GO:0005886">
    <property type="term" value="C:plasma membrane"/>
    <property type="evidence" value="ECO:0007669"/>
    <property type="project" value="TreeGrafter"/>
</dbReference>
<dbReference type="InterPro" id="IPR036465">
    <property type="entry name" value="vWFA_dom_sf"/>
</dbReference>
<dbReference type="PANTHER" id="PTHR10857:SF102">
    <property type="entry name" value="C2 DOMAIN-CONTAINING PROTEIN"/>
    <property type="match status" value="1"/>
</dbReference>
<feature type="domain" description="Copine C-terminal" evidence="2">
    <location>
        <begin position="159"/>
        <end position="268"/>
    </location>
</feature>
<dbReference type="SUPFAM" id="SSF53300">
    <property type="entry name" value="vWA-like"/>
    <property type="match status" value="1"/>
</dbReference>
<evidence type="ECO:0000313" key="4">
    <source>
        <dbReference type="Proteomes" id="UP001283361"/>
    </source>
</evidence>
<dbReference type="PANTHER" id="PTHR10857">
    <property type="entry name" value="COPINE"/>
    <property type="match status" value="1"/>
</dbReference>
<proteinExistence type="predicted"/>
<dbReference type="InterPro" id="IPR045052">
    <property type="entry name" value="Copine"/>
</dbReference>
<organism evidence="3 4">
    <name type="scientific">Elysia crispata</name>
    <name type="common">lettuce slug</name>
    <dbReference type="NCBI Taxonomy" id="231223"/>
    <lineage>
        <taxon>Eukaryota</taxon>
        <taxon>Metazoa</taxon>
        <taxon>Spiralia</taxon>
        <taxon>Lophotrochozoa</taxon>
        <taxon>Mollusca</taxon>
        <taxon>Gastropoda</taxon>
        <taxon>Heterobranchia</taxon>
        <taxon>Euthyneura</taxon>
        <taxon>Panpulmonata</taxon>
        <taxon>Sacoglossa</taxon>
        <taxon>Placobranchoidea</taxon>
        <taxon>Plakobranchidae</taxon>
        <taxon>Elysia</taxon>
    </lineage>
</organism>
<keyword evidence="4" id="KW-1185">Reference proteome</keyword>
<reference evidence="3" key="1">
    <citation type="journal article" date="2023" name="G3 (Bethesda)">
        <title>A reference genome for the long-term kleptoplast-retaining sea slug Elysia crispata morphotype clarki.</title>
        <authorList>
            <person name="Eastman K.E."/>
            <person name="Pendleton A.L."/>
            <person name="Shaikh M.A."/>
            <person name="Suttiyut T."/>
            <person name="Ogas R."/>
            <person name="Tomko P."/>
            <person name="Gavelis G."/>
            <person name="Widhalm J.R."/>
            <person name="Wisecaver J.H."/>
        </authorList>
    </citation>
    <scope>NUCLEOTIDE SEQUENCE</scope>
    <source>
        <strain evidence="3">ECLA1</strain>
    </source>
</reference>
<dbReference type="EMBL" id="JAWDGP010005530">
    <property type="protein sequence ID" value="KAK3756230.1"/>
    <property type="molecule type" value="Genomic_DNA"/>
</dbReference>
<protein>
    <recommendedName>
        <fullName evidence="2">Copine C-terminal domain-containing protein</fullName>
    </recommendedName>
</protein>